<dbReference type="STRING" id="520764.AN618_08340"/>
<evidence type="ECO:0000313" key="2">
    <source>
        <dbReference type="Proteomes" id="UP000070427"/>
    </source>
</evidence>
<comment type="caution">
    <text evidence="1">The sequence shown here is derived from an EMBL/GenBank/DDBJ whole genome shotgun (WGS) entry which is preliminary data.</text>
</comment>
<evidence type="ECO:0000313" key="1">
    <source>
        <dbReference type="EMBL" id="KXG77822.1"/>
    </source>
</evidence>
<protein>
    <submittedName>
        <fullName evidence="1">Uncharacterized protein</fullName>
    </submittedName>
</protein>
<keyword evidence="2" id="KW-1185">Reference proteome</keyword>
<organism evidence="1 2">
    <name type="scientific">Fervidicola ferrireducens</name>
    <dbReference type="NCBI Taxonomy" id="520764"/>
    <lineage>
        <taxon>Bacteria</taxon>
        <taxon>Bacillati</taxon>
        <taxon>Bacillota</taxon>
        <taxon>Clostridia</taxon>
        <taxon>Thermosediminibacterales</taxon>
        <taxon>Thermosediminibacteraceae</taxon>
        <taxon>Fervidicola</taxon>
    </lineage>
</organism>
<dbReference type="AlphaFoldDB" id="A0A140LB97"/>
<dbReference type="Proteomes" id="UP000070427">
    <property type="component" value="Unassembled WGS sequence"/>
</dbReference>
<dbReference type="NCBIfam" id="NF041239">
    <property type="entry name" value="Moor_selen_rel"/>
    <property type="match status" value="1"/>
</dbReference>
<proteinExistence type="predicted"/>
<dbReference type="EMBL" id="LOED01000007">
    <property type="protein sequence ID" value="KXG77822.1"/>
    <property type="molecule type" value="Genomic_DNA"/>
</dbReference>
<gene>
    <name evidence="1" type="ORF">AN618_08340</name>
</gene>
<accession>A0A140LB97</accession>
<reference evidence="1 2" key="1">
    <citation type="submission" date="2015-12" db="EMBL/GenBank/DDBJ databases">
        <title>Draft genome sequnece of Fervidicola ferrireducens strain Y170.</title>
        <authorList>
            <person name="Patel B.K."/>
        </authorList>
    </citation>
    <scope>NUCLEOTIDE SEQUENCE [LARGE SCALE GENOMIC DNA]</scope>
    <source>
        <strain evidence="1 2">Y170</strain>
    </source>
</reference>
<name>A0A140LB97_9FIRM</name>
<dbReference type="InterPro" id="IPR049744">
    <property type="entry name" value="CC/Se_fam"/>
</dbReference>
<dbReference type="InParanoid" id="A0A140LB97"/>
<dbReference type="OrthoDB" id="1729988at2"/>
<sequence>MYVGAPSDANEYEVYEVDGIKVYVSPFVDTRDGLKIYLSGFGMFKNLAVASGY</sequence>